<feature type="domain" description="Putative regulatory protein FmdB zinc ribbon" evidence="1">
    <location>
        <begin position="1"/>
        <end position="42"/>
    </location>
</feature>
<keyword evidence="3" id="KW-1185">Reference proteome</keyword>
<dbReference type="NCBIfam" id="TIGR02605">
    <property type="entry name" value="CxxC_CxxC_SSSS"/>
    <property type="match status" value="1"/>
</dbReference>
<organism evidence="2 3">
    <name type="scientific">Paramaledivibacter caminithermalis (strain DSM 15212 / CIP 107654 / DViRD3)</name>
    <name type="common">Clostridium caminithermale</name>
    <dbReference type="NCBI Taxonomy" id="1121301"/>
    <lineage>
        <taxon>Bacteria</taxon>
        <taxon>Bacillati</taxon>
        <taxon>Bacillota</taxon>
        <taxon>Clostridia</taxon>
        <taxon>Peptostreptococcales</taxon>
        <taxon>Caminicellaceae</taxon>
        <taxon>Paramaledivibacter</taxon>
    </lineage>
</organism>
<dbReference type="Pfam" id="PF09723">
    <property type="entry name" value="Zn_ribbon_8"/>
    <property type="match status" value="1"/>
</dbReference>
<dbReference type="InterPro" id="IPR013429">
    <property type="entry name" value="Regulatory_FmdB_Zinc_ribbon"/>
</dbReference>
<dbReference type="OrthoDB" id="9813321at2"/>
<evidence type="ECO:0000313" key="3">
    <source>
        <dbReference type="Proteomes" id="UP000184465"/>
    </source>
</evidence>
<sequence>MPIYEYRCRQCDNKFERLVKTIEDSVQECPKCQSTDVKKEFSTFGIGGCPNTGAKGHSKESSCSENVGGSCCSCCGQ</sequence>
<gene>
    <name evidence="2" type="ORF">SAMN02745912_00921</name>
</gene>
<dbReference type="SMART" id="SM00834">
    <property type="entry name" value="CxxC_CXXC_SSSS"/>
    <property type="match status" value="1"/>
</dbReference>
<dbReference type="RefSeq" id="WP_073147435.1">
    <property type="nucleotide sequence ID" value="NZ_FRAG01000007.1"/>
</dbReference>
<proteinExistence type="predicted"/>
<reference evidence="2 3" key="1">
    <citation type="submission" date="2016-11" db="EMBL/GenBank/DDBJ databases">
        <authorList>
            <person name="Jaros S."/>
            <person name="Januszkiewicz K."/>
            <person name="Wedrychowicz H."/>
        </authorList>
    </citation>
    <scope>NUCLEOTIDE SEQUENCE [LARGE SCALE GENOMIC DNA]</scope>
    <source>
        <strain evidence="2 3">DSM 15212</strain>
    </source>
</reference>
<dbReference type="Proteomes" id="UP000184465">
    <property type="component" value="Unassembled WGS sequence"/>
</dbReference>
<dbReference type="EMBL" id="FRAG01000007">
    <property type="protein sequence ID" value="SHJ73948.1"/>
    <property type="molecule type" value="Genomic_DNA"/>
</dbReference>
<dbReference type="AlphaFoldDB" id="A0A1M6LRR2"/>
<evidence type="ECO:0000313" key="2">
    <source>
        <dbReference type="EMBL" id="SHJ73948.1"/>
    </source>
</evidence>
<name>A0A1M6LRR2_PARC5</name>
<protein>
    <submittedName>
        <fullName evidence="2">Putative regulatory protein, FmdB family</fullName>
    </submittedName>
</protein>
<accession>A0A1M6LRR2</accession>
<evidence type="ECO:0000259" key="1">
    <source>
        <dbReference type="SMART" id="SM00834"/>
    </source>
</evidence>